<name>A0A1C7LMA9_GRIFR</name>
<evidence type="ECO:0000256" key="1">
    <source>
        <dbReference type="SAM" id="MobiDB-lite"/>
    </source>
</evidence>
<gene>
    <name evidence="3" type="ORF">A0H81_14075</name>
</gene>
<keyword evidence="2" id="KW-0732">Signal</keyword>
<sequence>MLFNTQTAALFGLVLAACVGAQDYPPYPGYPGYPGDTCVTTTFTEDGQPTATATVTEMVTRTPLHPRGLNARANDILTTTTTTTTKTDSFTITDTTTTTKTATSSTTTSTTSTRSTTSTKTTTFTVDGPTTTVNPRLPGRR</sequence>
<dbReference type="Proteomes" id="UP000092993">
    <property type="component" value="Unassembled WGS sequence"/>
</dbReference>
<proteinExistence type="predicted"/>
<evidence type="ECO:0000256" key="2">
    <source>
        <dbReference type="SAM" id="SignalP"/>
    </source>
</evidence>
<keyword evidence="4" id="KW-1185">Reference proteome</keyword>
<feature type="signal peptide" evidence="2">
    <location>
        <begin position="1"/>
        <end position="16"/>
    </location>
</feature>
<dbReference type="EMBL" id="LUGG01000038">
    <property type="protein sequence ID" value="OBZ65873.1"/>
    <property type="molecule type" value="Genomic_DNA"/>
</dbReference>
<feature type="chain" id="PRO_5008888667" evidence="2">
    <location>
        <begin position="17"/>
        <end position="141"/>
    </location>
</feature>
<evidence type="ECO:0000313" key="3">
    <source>
        <dbReference type="EMBL" id="OBZ65873.1"/>
    </source>
</evidence>
<dbReference type="AlphaFoldDB" id="A0A1C7LMA9"/>
<organism evidence="3 4">
    <name type="scientific">Grifola frondosa</name>
    <name type="common">Maitake</name>
    <name type="synonym">Polyporus frondosus</name>
    <dbReference type="NCBI Taxonomy" id="5627"/>
    <lineage>
        <taxon>Eukaryota</taxon>
        <taxon>Fungi</taxon>
        <taxon>Dikarya</taxon>
        <taxon>Basidiomycota</taxon>
        <taxon>Agaricomycotina</taxon>
        <taxon>Agaricomycetes</taxon>
        <taxon>Polyporales</taxon>
        <taxon>Grifolaceae</taxon>
        <taxon>Grifola</taxon>
    </lineage>
</organism>
<feature type="region of interest" description="Disordered" evidence="1">
    <location>
        <begin position="97"/>
        <end position="141"/>
    </location>
</feature>
<comment type="caution">
    <text evidence="3">The sequence shown here is derived from an EMBL/GenBank/DDBJ whole genome shotgun (WGS) entry which is preliminary data.</text>
</comment>
<reference evidence="3 4" key="1">
    <citation type="submission" date="2016-03" db="EMBL/GenBank/DDBJ databases">
        <title>Whole genome sequencing of Grifola frondosa 9006-11.</title>
        <authorList>
            <person name="Min B."/>
            <person name="Park H."/>
            <person name="Kim J.-G."/>
            <person name="Cho H."/>
            <person name="Oh Y.-L."/>
            <person name="Kong W.-S."/>
            <person name="Choi I.-G."/>
        </authorList>
    </citation>
    <scope>NUCLEOTIDE SEQUENCE [LARGE SCALE GENOMIC DNA]</scope>
    <source>
        <strain evidence="3 4">9006-11</strain>
    </source>
</reference>
<feature type="compositionally biased region" description="Low complexity" evidence="1">
    <location>
        <begin position="97"/>
        <end position="132"/>
    </location>
</feature>
<accession>A0A1C7LMA9</accession>
<evidence type="ECO:0000313" key="4">
    <source>
        <dbReference type="Proteomes" id="UP000092993"/>
    </source>
</evidence>
<protein>
    <submittedName>
        <fullName evidence="3">Uncharacterized protein</fullName>
    </submittedName>
</protein>